<dbReference type="InterPro" id="IPR027417">
    <property type="entry name" value="P-loop_NTPase"/>
</dbReference>
<keyword evidence="2" id="KW-0813">Transport</keyword>
<feature type="transmembrane region" description="Helical" evidence="8">
    <location>
        <begin position="136"/>
        <end position="160"/>
    </location>
</feature>
<dbReference type="GO" id="GO:0015421">
    <property type="term" value="F:ABC-type oligopeptide transporter activity"/>
    <property type="evidence" value="ECO:0007669"/>
    <property type="project" value="TreeGrafter"/>
</dbReference>
<dbReference type="InterPro" id="IPR039421">
    <property type="entry name" value="Type_1_exporter"/>
</dbReference>
<evidence type="ECO:0000259" key="9">
    <source>
        <dbReference type="PROSITE" id="PS50893"/>
    </source>
</evidence>
<dbReference type="STRING" id="226506.SAMN04488519_11085"/>
<keyword evidence="5 11" id="KW-0067">ATP-binding</keyword>
<evidence type="ECO:0000256" key="2">
    <source>
        <dbReference type="ARBA" id="ARBA00022448"/>
    </source>
</evidence>
<dbReference type="Gene3D" id="3.40.50.300">
    <property type="entry name" value="P-loop containing nucleotide triphosphate hydrolases"/>
    <property type="match status" value="1"/>
</dbReference>
<keyword evidence="7 8" id="KW-0472">Membrane</keyword>
<feature type="domain" description="ABC transporter" evidence="9">
    <location>
        <begin position="343"/>
        <end position="577"/>
    </location>
</feature>
<comment type="subcellular location">
    <subcellularLocation>
        <location evidence="1">Cell membrane</location>
        <topology evidence="1">Multi-pass membrane protein</topology>
    </subcellularLocation>
</comment>
<dbReference type="GO" id="GO:0005886">
    <property type="term" value="C:plasma membrane"/>
    <property type="evidence" value="ECO:0007669"/>
    <property type="project" value="UniProtKB-SubCell"/>
</dbReference>
<keyword evidence="12" id="KW-1185">Reference proteome</keyword>
<dbReference type="Proteomes" id="UP000199564">
    <property type="component" value="Unassembled WGS sequence"/>
</dbReference>
<dbReference type="SMART" id="SM00382">
    <property type="entry name" value="AAA"/>
    <property type="match status" value="1"/>
</dbReference>
<feature type="transmembrane region" description="Helical" evidence="8">
    <location>
        <begin position="249"/>
        <end position="274"/>
    </location>
</feature>
<dbReference type="GO" id="GO:0016887">
    <property type="term" value="F:ATP hydrolysis activity"/>
    <property type="evidence" value="ECO:0007669"/>
    <property type="project" value="InterPro"/>
</dbReference>
<feature type="transmembrane region" description="Helical" evidence="8">
    <location>
        <begin position="166"/>
        <end position="185"/>
    </location>
</feature>
<dbReference type="Pfam" id="PF00005">
    <property type="entry name" value="ABC_tran"/>
    <property type="match status" value="1"/>
</dbReference>
<evidence type="ECO:0000256" key="8">
    <source>
        <dbReference type="SAM" id="Phobius"/>
    </source>
</evidence>
<dbReference type="PROSITE" id="PS00211">
    <property type="entry name" value="ABC_TRANSPORTER_1"/>
    <property type="match status" value="1"/>
</dbReference>
<evidence type="ECO:0000313" key="12">
    <source>
        <dbReference type="Proteomes" id="UP000199564"/>
    </source>
</evidence>
<evidence type="ECO:0000256" key="3">
    <source>
        <dbReference type="ARBA" id="ARBA00022692"/>
    </source>
</evidence>
<dbReference type="Pfam" id="PF00664">
    <property type="entry name" value="ABC_membrane"/>
    <property type="match status" value="1"/>
</dbReference>
<feature type="transmembrane region" description="Helical" evidence="8">
    <location>
        <begin position="26"/>
        <end position="45"/>
    </location>
</feature>
<dbReference type="CDD" id="cd07346">
    <property type="entry name" value="ABC_6TM_exporters"/>
    <property type="match status" value="1"/>
</dbReference>
<dbReference type="PROSITE" id="PS50893">
    <property type="entry name" value="ABC_TRANSPORTER_2"/>
    <property type="match status" value="1"/>
</dbReference>
<evidence type="ECO:0000256" key="4">
    <source>
        <dbReference type="ARBA" id="ARBA00022741"/>
    </source>
</evidence>
<evidence type="ECO:0000313" key="11">
    <source>
        <dbReference type="EMBL" id="SFO64917.1"/>
    </source>
</evidence>
<dbReference type="SUPFAM" id="SSF52540">
    <property type="entry name" value="P-loop containing nucleoside triphosphate hydrolases"/>
    <property type="match status" value="1"/>
</dbReference>
<dbReference type="InterPro" id="IPR011527">
    <property type="entry name" value="ABC1_TM_dom"/>
</dbReference>
<dbReference type="EMBL" id="FOVW01000010">
    <property type="protein sequence ID" value="SFO64917.1"/>
    <property type="molecule type" value="Genomic_DNA"/>
</dbReference>
<accession>A0A1I5IWL5</accession>
<reference evidence="12" key="1">
    <citation type="submission" date="2016-10" db="EMBL/GenBank/DDBJ databases">
        <authorList>
            <person name="Varghese N."/>
            <person name="Submissions S."/>
        </authorList>
    </citation>
    <scope>NUCLEOTIDE SEQUENCE [LARGE SCALE GENOMIC DNA]</scope>
    <source>
        <strain evidence="12">DSM 15282</strain>
    </source>
</reference>
<evidence type="ECO:0000256" key="1">
    <source>
        <dbReference type="ARBA" id="ARBA00004651"/>
    </source>
</evidence>
<dbReference type="SUPFAM" id="SSF90123">
    <property type="entry name" value="ABC transporter transmembrane region"/>
    <property type="match status" value="1"/>
</dbReference>
<evidence type="ECO:0000256" key="5">
    <source>
        <dbReference type="ARBA" id="ARBA00022840"/>
    </source>
</evidence>
<dbReference type="GO" id="GO:0005524">
    <property type="term" value="F:ATP binding"/>
    <property type="evidence" value="ECO:0007669"/>
    <property type="project" value="UniProtKB-KW"/>
</dbReference>
<name>A0A1I5IWL5_9BACT</name>
<feature type="domain" description="ABC transmembrane type-1" evidence="10">
    <location>
        <begin position="27"/>
        <end position="309"/>
    </location>
</feature>
<protein>
    <submittedName>
        <fullName evidence="11">ATP-binding cassette, subfamily B, MsbA</fullName>
    </submittedName>
</protein>
<keyword evidence="6 8" id="KW-1133">Transmembrane helix</keyword>
<evidence type="ECO:0000256" key="6">
    <source>
        <dbReference type="ARBA" id="ARBA00022989"/>
    </source>
</evidence>
<feature type="transmembrane region" description="Helical" evidence="8">
    <location>
        <begin position="280"/>
        <end position="298"/>
    </location>
</feature>
<dbReference type="FunFam" id="3.40.50.300:FF:000287">
    <property type="entry name" value="Multidrug ABC transporter ATP-binding protein"/>
    <property type="match status" value="1"/>
</dbReference>
<evidence type="ECO:0000259" key="10">
    <source>
        <dbReference type="PROSITE" id="PS50929"/>
    </source>
</evidence>
<keyword evidence="4" id="KW-0547">Nucleotide-binding</keyword>
<dbReference type="InterPro" id="IPR003593">
    <property type="entry name" value="AAA+_ATPase"/>
</dbReference>
<gene>
    <name evidence="11" type="ORF">SAMN04488519_11085</name>
</gene>
<dbReference type="PANTHER" id="PTHR43394">
    <property type="entry name" value="ATP-DEPENDENT PERMEASE MDL1, MITOCHONDRIAL"/>
    <property type="match status" value="1"/>
</dbReference>
<dbReference type="InterPro" id="IPR017871">
    <property type="entry name" value="ABC_transporter-like_CS"/>
</dbReference>
<sequence>MQQKSERKVTIGQVFTTIIWPRRKHLFLGLFLIIISRLSGLVLPGASKYLVDDVIPSNDLNLLKWLIIAVVVAIVIQSVTSYALTQILSVEAQNLIAKLRSKVQSHIIKLPIRFFDNAKTGELVSRIMSDVEGVRNLVGTGFAQMIGGVITSAISLVLLISISPLMTLYVLVPVAIFGLVSLKAFGRIRPIFRERGKINAQVTGRLTETLGGIRVIKGFNAEAQEIKTFQQGVDELFQNVKASLTATSFVTSAGTLLLGLASAGIMGIGGWMIMEGDITFGDFLAFTLYLGFMIAPIVQMSNIGSQLTEAFAGLDRTEEIMNTPLESDDKERSIELESIQGDIRFEDVSFAYESGKDVIKNINFHAPAGTVTALVGSSGSGKTTIAGLAATFLNPDSGNIYLDNQDLQKVSLESFRSKLGVVLQDDFLFEGTIRENILFPRPDATEEQLQQAVHAAYVQEFSDRFEDGLDTLIGERGVKLSGGQRQRIAIARAILADPKILILDEATSNLDTESETLIQASLKELMKGRTTFVIAHRLSTIRQADQILVIEHGEIAERGKHEDLISKEGRYYQLYTYQARI</sequence>
<dbReference type="InterPro" id="IPR036640">
    <property type="entry name" value="ABC1_TM_sf"/>
</dbReference>
<dbReference type="InterPro" id="IPR003439">
    <property type="entry name" value="ABC_transporter-like_ATP-bd"/>
</dbReference>
<organism evidence="11 12">
    <name type="scientific">Algoriphagus ornithinivorans</name>
    <dbReference type="NCBI Taxonomy" id="226506"/>
    <lineage>
        <taxon>Bacteria</taxon>
        <taxon>Pseudomonadati</taxon>
        <taxon>Bacteroidota</taxon>
        <taxon>Cytophagia</taxon>
        <taxon>Cytophagales</taxon>
        <taxon>Cyclobacteriaceae</taxon>
        <taxon>Algoriphagus</taxon>
    </lineage>
</organism>
<feature type="transmembrane region" description="Helical" evidence="8">
    <location>
        <begin position="65"/>
        <end position="84"/>
    </location>
</feature>
<dbReference type="RefSeq" id="WP_091655201.1">
    <property type="nucleotide sequence ID" value="NZ_FOVW01000010.1"/>
</dbReference>
<proteinExistence type="predicted"/>
<dbReference type="PANTHER" id="PTHR43394:SF1">
    <property type="entry name" value="ATP-BINDING CASSETTE SUB-FAMILY B MEMBER 10, MITOCHONDRIAL"/>
    <property type="match status" value="1"/>
</dbReference>
<dbReference type="AlphaFoldDB" id="A0A1I5IWL5"/>
<dbReference type="PROSITE" id="PS50929">
    <property type="entry name" value="ABC_TM1F"/>
    <property type="match status" value="1"/>
</dbReference>
<keyword evidence="3 8" id="KW-0812">Transmembrane</keyword>
<dbReference type="Gene3D" id="1.20.1560.10">
    <property type="entry name" value="ABC transporter type 1, transmembrane domain"/>
    <property type="match status" value="1"/>
</dbReference>
<evidence type="ECO:0000256" key="7">
    <source>
        <dbReference type="ARBA" id="ARBA00023136"/>
    </source>
</evidence>